<dbReference type="InterPro" id="IPR010998">
    <property type="entry name" value="Integrase_recombinase_N"/>
</dbReference>
<comment type="caution">
    <text evidence="8">The sequence shown here is derived from an EMBL/GenBank/DDBJ whole genome shotgun (WGS) entry which is preliminary data.</text>
</comment>
<dbReference type="PANTHER" id="PTHR34605">
    <property type="entry name" value="PHAGE_INTEGRASE DOMAIN-CONTAINING PROTEIN"/>
    <property type="match status" value="1"/>
</dbReference>
<accession>A0ABU4PFP8</accession>
<dbReference type="SUPFAM" id="SSF47823">
    <property type="entry name" value="lambda integrase-like, N-terminal domain"/>
    <property type="match status" value="2"/>
</dbReference>
<organism evidence="8 9">
    <name type="scientific">Azospirillum brasilense</name>
    <dbReference type="NCBI Taxonomy" id="192"/>
    <lineage>
        <taxon>Bacteria</taxon>
        <taxon>Pseudomonadati</taxon>
        <taxon>Pseudomonadota</taxon>
        <taxon>Alphaproteobacteria</taxon>
        <taxon>Rhodospirillales</taxon>
        <taxon>Azospirillaceae</taxon>
        <taxon>Azospirillum</taxon>
    </lineage>
</organism>
<dbReference type="SUPFAM" id="SSF56349">
    <property type="entry name" value="DNA breaking-rejoining enzymes"/>
    <property type="match status" value="1"/>
</dbReference>
<keyword evidence="9" id="KW-1185">Reference proteome</keyword>
<name>A0ABU4PFP8_AZOBR</name>
<protein>
    <submittedName>
        <fullName evidence="8">Site-specific integrase</fullName>
    </submittedName>
</protein>
<dbReference type="Gene3D" id="1.10.443.10">
    <property type="entry name" value="Intergrase catalytic core"/>
    <property type="match status" value="1"/>
</dbReference>
<feature type="domain" description="Core-binding (CB)" evidence="7">
    <location>
        <begin position="106"/>
        <end position="191"/>
    </location>
</feature>
<dbReference type="InterPro" id="IPR004107">
    <property type="entry name" value="Integrase_SAM-like_N"/>
</dbReference>
<dbReference type="PROSITE" id="PS51900">
    <property type="entry name" value="CB"/>
    <property type="match status" value="2"/>
</dbReference>
<reference evidence="8 9" key="1">
    <citation type="submission" date="2023-11" db="EMBL/GenBank/DDBJ databases">
        <title>MicrobeMod: A computational toolkit for identifying prokaryotic methylation and restriction-modification with nanopore sequencing.</title>
        <authorList>
            <person name="Crits-Christoph A."/>
            <person name="Kang S.C."/>
            <person name="Lee H."/>
            <person name="Ostrov N."/>
        </authorList>
    </citation>
    <scope>NUCLEOTIDE SEQUENCE [LARGE SCALE GENOMIC DNA]</scope>
    <source>
        <strain evidence="8 9">ATCC 29145</strain>
    </source>
</reference>
<evidence type="ECO:0000256" key="4">
    <source>
        <dbReference type="PROSITE-ProRule" id="PRU01248"/>
    </source>
</evidence>
<dbReference type="Pfam" id="PF02899">
    <property type="entry name" value="Phage_int_SAM_1"/>
    <property type="match status" value="2"/>
</dbReference>
<dbReference type="EMBL" id="JAWXYC010000007">
    <property type="protein sequence ID" value="MDX5955872.1"/>
    <property type="molecule type" value="Genomic_DNA"/>
</dbReference>
<keyword evidence="2 4" id="KW-0238">DNA-binding</keyword>
<dbReference type="Gene3D" id="1.10.150.130">
    <property type="match status" value="2"/>
</dbReference>
<evidence type="ECO:0000313" key="9">
    <source>
        <dbReference type="Proteomes" id="UP001277471"/>
    </source>
</evidence>
<evidence type="ECO:0000256" key="1">
    <source>
        <dbReference type="ARBA" id="ARBA00022908"/>
    </source>
</evidence>
<dbReference type="RefSeq" id="WP_059399758.1">
    <property type="nucleotide sequence ID" value="NZ_CP012918.1"/>
</dbReference>
<dbReference type="InterPro" id="IPR044068">
    <property type="entry name" value="CB"/>
</dbReference>
<evidence type="ECO:0000259" key="7">
    <source>
        <dbReference type="PROSITE" id="PS51900"/>
    </source>
</evidence>
<evidence type="ECO:0000256" key="5">
    <source>
        <dbReference type="SAM" id="MobiDB-lite"/>
    </source>
</evidence>
<feature type="domain" description="Tyr recombinase" evidence="6">
    <location>
        <begin position="217"/>
        <end position="368"/>
    </location>
</feature>
<feature type="domain" description="Core-binding (CB)" evidence="7">
    <location>
        <begin position="1"/>
        <end position="86"/>
    </location>
</feature>
<dbReference type="PROSITE" id="PS51898">
    <property type="entry name" value="TYR_RECOMBINASE"/>
    <property type="match status" value="1"/>
</dbReference>
<dbReference type="PANTHER" id="PTHR34605:SF4">
    <property type="entry name" value="DNA ADENINE METHYLTRANSFERASE"/>
    <property type="match status" value="1"/>
</dbReference>
<dbReference type="InterPro" id="IPR013762">
    <property type="entry name" value="Integrase-like_cat_sf"/>
</dbReference>
<feature type="region of interest" description="Disordered" evidence="5">
    <location>
        <begin position="297"/>
        <end position="368"/>
    </location>
</feature>
<evidence type="ECO:0000256" key="3">
    <source>
        <dbReference type="ARBA" id="ARBA00023172"/>
    </source>
</evidence>
<feature type="compositionally biased region" description="Basic residues" evidence="5">
    <location>
        <begin position="319"/>
        <end position="338"/>
    </location>
</feature>
<dbReference type="Proteomes" id="UP001277471">
    <property type="component" value="Unassembled WGS sequence"/>
</dbReference>
<keyword evidence="1" id="KW-0229">DNA integration</keyword>
<dbReference type="InterPro" id="IPR011010">
    <property type="entry name" value="DNA_brk_join_enz"/>
</dbReference>
<feature type="compositionally biased region" description="Gly residues" evidence="5">
    <location>
        <begin position="356"/>
        <end position="368"/>
    </location>
</feature>
<evidence type="ECO:0000256" key="2">
    <source>
        <dbReference type="ARBA" id="ARBA00023125"/>
    </source>
</evidence>
<sequence length="368" mass="39001">MPTLSAADVERLRAAIAGRMAPATRRALLGDGRTFVRWCAQANQVALPASPATVQAFLAAARAAGRKASTLRRYRSSLVWWHAAAGFANPCAAPGTGTAVAAAPVPPDEAILGRLDDYLALAQRAMAPATLRALRADARVFAAWCAARSLPWLPAAPETVQAFVDDLGASRRPATVARYLGSIATLHRAAGAANPCDHWRVQLARKAHRQEQGARQRQARPLGDAELAAILDRLSTADSAALPLRDLRDRALLLVGRDTLARADELVALRWEDLEPVDSDDPMAGPGEGTILIRRSKTDQAGEGAGLAVGRRDGGARRVAWRHRGGGRSGHRHPHRGRNVPLPQPRPARLRRTDEPGGGAAGGGGTGR</sequence>
<evidence type="ECO:0000259" key="6">
    <source>
        <dbReference type="PROSITE" id="PS51898"/>
    </source>
</evidence>
<dbReference type="InterPro" id="IPR052925">
    <property type="entry name" value="Phage_Integrase-like_Recomb"/>
</dbReference>
<gene>
    <name evidence="8" type="ORF">SIM66_32400</name>
</gene>
<evidence type="ECO:0000313" key="8">
    <source>
        <dbReference type="EMBL" id="MDX5955872.1"/>
    </source>
</evidence>
<keyword evidence="3" id="KW-0233">DNA recombination</keyword>
<dbReference type="InterPro" id="IPR002104">
    <property type="entry name" value="Integrase_catalytic"/>
</dbReference>
<proteinExistence type="predicted"/>